<dbReference type="Proteomes" id="UP000243073">
    <property type="component" value="Unassembled WGS sequence"/>
</dbReference>
<evidence type="ECO:0000256" key="3">
    <source>
        <dbReference type="ARBA" id="ARBA00012438"/>
    </source>
</evidence>
<keyword evidence="13" id="KW-0902">Two-component regulatory system</keyword>
<dbReference type="InterPro" id="IPR036890">
    <property type="entry name" value="HATPase_C_sf"/>
</dbReference>
<dbReference type="InterPro" id="IPR003661">
    <property type="entry name" value="HisK_dim/P_dom"/>
</dbReference>
<evidence type="ECO:0000256" key="11">
    <source>
        <dbReference type="ARBA" id="ARBA00022840"/>
    </source>
</evidence>
<evidence type="ECO:0000256" key="15">
    <source>
        <dbReference type="SAM" id="MobiDB-lite"/>
    </source>
</evidence>
<dbReference type="InterPro" id="IPR003594">
    <property type="entry name" value="HATPase_dom"/>
</dbReference>
<keyword evidence="4" id="KW-1003">Cell membrane</keyword>
<dbReference type="Gene3D" id="1.10.287.130">
    <property type="match status" value="1"/>
</dbReference>
<dbReference type="Pfam" id="PF00672">
    <property type="entry name" value="HAMP"/>
    <property type="match status" value="1"/>
</dbReference>
<dbReference type="CDD" id="cd00082">
    <property type="entry name" value="HisKA"/>
    <property type="match status" value="1"/>
</dbReference>
<dbReference type="InterPro" id="IPR005467">
    <property type="entry name" value="His_kinase_dom"/>
</dbReference>
<feature type="domain" description="Histidine kinase" evidence="17">
    <location>
        <begin position="264"/>
        <end position="461"/>
    </location>
</feature>
<evidence type="ECO:0000313" key="20">
    <source>
        <dbReference type="Proteomes" id="UP000243073"/>
    </source>
</evidence>
<evidence type="ECO:0000256" key="13">
    <source>
        <dbReference type="ARBA" id="ARBA00023012"/>
    </source>
</evidence>
<evidence type="ECO:0000313" key="19">
    <source>
        <dbReference type="EMBL" id="OIN08534.1"/>
    </source>
</evidence>
<gene>
    <name evidence="19" type="ORF">BFR47_15375</name>
</gene>
<evidence type="ECO:0000256" key="12">
    <source>
        <dbReference type="ARBA" id="ARBA00022989"/>
    </source>
</evidence>
<dbReference type="PRINTS" id="PR00344">
    <property type="entry name" value="BCTRLSENSOR"/>
</dbReference>
<dbReference type="GO" id="GO:0005524">
    <property type="term" value="F:ATP binding"/>
    <property type="evidence" value="ECO:0007669"/>
    <property type="project" value="UniProtKB-KW"/>
</dbReference>
<evidence type="ECO:0000256" key="8">
    <source>
        <dbReference type="ARBA" id="ARBA00022692"/>
    </source>
</evidence>
<dbReference type="OrthoDB" id="9804645at2"/>
<keyword evidence="8 16" id="KW-0812">Transmembrane</keyword>
<dbReference type="Pfam" id="PF02518">
    <property type="entry name" value="HATPase_c"/>
    <property type="match status" value="1"/>
</dbReference>
<organism evidence="19 20">
    <name type="scientific">Oceanisphaera psychrotolerans</name>
    <dbReference type="NCBI Taxonomy" id="1414654"/>
    <lineage>
        <taxon>Bacteria</taxon>
        <taxon>Pseudomonadati</taxon>
        <taxon>Pseudomonadota</taxon>
        <taxon>Gammaproteobacteria</taxon>
        <taxon>Aeromonadales</taxon>
        <taxon>Aeromonadaceae</taxon>
        <taxon>Oceanisphaera</taxon>
    </lineage>
</organism>
<evidence type="ECO:0000256" key="14">
    <source>
        <dbReference type="ARBA" id="ARBA00023136"/>
    </source>
</evidence>
<dbReference type="SMART" id="SM00304">
    <property type="entry name" value="HAMP"/>
    <property type="match status" value="1"/>
</dbReference>
<dbReference type="EC" id="2.7.13.3" evidence="3"/>
<dbReference type="PANTHER" id="PTHR44936:SF5">
    <property type="entry name" value="SENSOR HISTIDINE KINASE ENVZ"/>
    <property type="match status" value="1"/>
</dbReference>
<feature type="transmembrane region" description="Helical" evidence="16">
    <location>
        <begin position="184"/>
        <end position="203"/>
    </location>
</feature>
<dbReference type="SUPFAM" id="SSF47384">
    <property type="entry name" value="Homodimeric domain of signal transducing histidine kinase"/>
    <property type="match status" value="1"/>
</dbReference>
<keyword evidence="12 16" id="KW-1133">Transmembrane helix</keyword>
<evidence type="ECO:0000256" key="9">
    <source>
        <dbReference type="ARBA" id="ARBA00022741"/>
    </source>
</evidence>
<sequence>MGTKRLRYWLGSLTGQVIVVALFALVLIQLVGVQIYRMEREETLGMVNSRFTLQRLIAVTRLLNQSPPALHDEILRASRSETLLLTVTDTRPQPGERSANFERIIRNKLDYPDQRDIHISIESRQGLRDWPPRERERERDRRRHPHPPPRSDIRLHGVIELADGHWLSFTSLTDRDIPAWSAKAILSFVVLAALLAGMMIWLLQRTTRPLKELARQAERLGRGDKLEPLTESGPSEIREMLSAFNRMQDRLDRFVSDRTRMLAAISHDLRTPITTLQLRCEFLPEGEDKQKLQQGLKRMEQMLNATLQFAREDGLAEPVRNLDLPSLLQSLCDDLQDNGHEISLEEQDAIIYRGRPTALRRALQNLLENGVKYGGKVEVRLLAEPKRVRVLIRDFGPGIPQEQLEEVFKPFTRLDPARNQEDGSIGLGLAIARTLIHQHGGELTLENHPQGGLLVQVLLPR</sequence>
<dbReference type="PROSITE" id="PS50109">
    <property type="entry name" value="HIS_KIN"/>
    <property type="match status" value="1"/>
</dbReference>
<evidence type="ECO:0000256" key="16">
    <source>
        <dbReference type="SAM" id="Phobius"/>
    </source>
</evidence>
<dbReference type="InterPro" id="IPR036097">
    <property type="entry name" value="HisK_dim/P_sf"/>
</dbReference>
<evidence type="ECO:0000256" key="1">
    <source>
        <dbReference type="ARBA" id="ARBA00000085"/>
    </source>
</evidence>
<dbReference type="AlphaFoldDB" id="A0A1J4QEB1"/>
<accession>A0A1J4QEB1</accession>
<keyword evidence="11" id="KW-0067">ATP-binding</keyword>
<keyword evidence="6" id="KW-0597">Phosphoprotein</keyword>
<dbReference type="GO" id="GO:0000155">
    <property type="term" value="F:phosphorelay sensor kinase activity"/>
    <property type="evidence" value="ECO:0007669"/>
    <property type="project" value="InterPro"/>
</dbReference>
<dbReference type="RefSeq" id="WP_071473049.1">
    <property type="nucleotide sequence ID" value="NZ_MDKE01000027.1"/>
</dbReference>
<evidence type="ECO:0000256" key="6">
    <source>
        <dbReference type="ARBA" id="ARBA00022553"/>
    </source>
</evidence>
<dbReference type="Gene3D" id="3.30.565.10">
    <property type="entry name" value="Histidine kinase-like ATPase, C-terminal domain"/>
    <property type="match status" value="1"/>
</dbReference>
<dbReference type="GO" id="GO:0005886">
    <property type="term" value="C:plasma membrane"/>
    <property type="evidence" value="ECO:0007669"/>
    <property type="project" value="UniProtKB-SubCell"/>
</dbReference>
<reference evidence="19 20" key="1">
    <citation type="submission" date="2016-07" db="EMBL/GenBank/DDBJ databases">
        <title>Draft Genome Sequence of Oceanisphaera psychrotolerans, isolated from coastal sediment samples.</title>
        <authorList>
            <person name="Zhuo S."/>
            <person name="Ruan Z."/>
        </authorList>
    </citation>
    <scope>NUCLEOTIDE SEQUENCE [LARGE SCALE GENOMIC DNA]</scope>
    <source>
        <strain evidence="19 20">LAM-WHM-ZC</strain>
    </source>
</reference>
<proteinExistence type="predicted"/>
<dbReference type="SMART" id="SM00388">
    <property type="entry name" value="HisKA"/>
    <property type="match status" value="1"/>
</dbReference>
<dbReference type="CDD" id="cd06225">
    <property type="entry name" value="HAMP"/>
    <property type="match status" value="1"/>
</dbReference>
<comment type="subcellular location">
    <subcellularLocation>
        <location evidence="2">Cell inner membrane</location>
        <topology evidence="2">Multi-pass membrane protein</topology>
    </subcellularLocation>
</comment>
<evidence type="ECO:0000259" key="17">
    <source>
        <dbReference type="PROSITE" id="PS50109"/>
    </source>
</evidence>
<evidence type="ECO:0000256" key="5">
    <source>
        <dbReference type="ARBA" id="ARBA00022519"/>
    </source>
</evidence>
<dbReference type="InterPro" id="IPR004358">
    <property type="entry name" value="Sig_transdc_His_kin-like_C"/>
</dbReference>
<evidence type="ECO:0000256" key="4">
    <source>
        <dbReference type="ARBA" id="ARBA00022475"/>
    </source>
</evidence>
<comment type="catalytic activity">
    <reaction evidence="1">
        <text>ATP + protein L-histidine = ADP + protein N-phospho-L-histidine.</text>
        <dbReference type="EC" id="2.7.13.3"/>
    </reaction>
</comment>
<evidence type="ECO:0000256" key="7">
    <source>
        <dbReference type="ARBA" id="ARBA00022679"/>
    </source>
</evidence>
<dbReference type="InterPro" id="IPR003660">
    <property type="entry name" value="HAMP_dom"/>
</dbReference>
<dbReference type="PANTHER" id="PTHR44936">
    <property type="entry name" value="SENSOR PROTEIN CREC"/>
    <property type="match status" value="1"/>
</dbReference>
<evidence type="ECO:0000256" key="10">
    <source>
        <dbReference type="ARBA" id="ARBA00022777"/>
    </source>
</evidence>
<feature type="domain" description="HAMP" evidence="18">
    <location>
        <begin position="204"/>
        <end position="256"/>
    </location>
</feature>
<evidence type="ECO:0000256" key="2">
    <source>
        <dbReference type="ARBA" id="ARBA00004429"/>
    </source>
</evidence>
<keyword evidence="14 16" id="KW-0472">Membrane</keyword>
<dbReference type="EMBL" id="MDKE01000027">
    <property type="protein sequence ID" value="OIN08534.1"/>
    <property type="molecule type" value="Genomic_DNA"/>
</dbReference>
<dbReference type="STRING" id="1414654.BFR47_15375"/>
<dbReference type="SUPFAM" id="SSF158472">
    <property type="entry name" value="HAMP domain-like"/>
    <property type="match status" value="1"/>
</dbReference>
<evidence type="ECO:0000259" key="18">
    <source>
        <dbReference type="PROSITE" id="PS50885"/>
    </source>
</evidence>
<feature type="region of interest" description="Disordered" evidence="15">
    <location>
        <begin position="128"/>
        <end position="153"/>
    </location>
</feature>
<keyword evidence="9" id="KW-0547">Nucleotide-binding</keyword>
<comment type="caution">
    <text evidence="19">The sequence shown here is derived from an EMBL/GenBank/DDBJ whole genome shotgun (WGS) entry which is preliminary data.</text>
</comment>
<feature type="transmembrane region" description="Helical" evidence="16">
    <location>
        <begin position="6"/>
        <end position="31"/>
    </location>
</feature>
<feature type="compositionally biased region" description="Basic and acidic residues" evidence="15">
    <location>
        <begin position="128"/>
        <end position="139"/>
    </location>
</feature>
<dbReference type="Pfam" id="PF00512">
    <property type="entry name" value="HisKA"/>
    <property type="match status" value="1"/>
</dbReference>
<dbReference type="SUPFAM" id="SSF55874">
    <property type="entry name" value="ATPase domain of HSP90 chaperone/DNA topoisomerase II/histidine kinase"/>
    <property type="match status" value="1"/>
</dbReference>
<dbReference type="InterPro" id="IPR050980">
    <property type="entry name" value="2C_sensor_his_kinase"/>
</dbReference>
<name>A0A1J4QEB1_9GAMM</name>
<dbReference type="SMART" id="SM00387">
    <property type="entry name" value="HATPase_c"/>
    <property type="match status" value="1"/>
</dbReference>
<keyword evidence="5" id="KW-0997">Cell inner membrane</keyword>
<keyword evidence="20" id="KW-1185">Reference proteome</keyword>
<protein>
    <recommendedName>
        <fullName evidence="3">histidine kinase</fullName>
        <ecNumber evidence="3">2.7.13.3</ecNumber>
    </recommendedName>
</protein>
<dbReference type="Gene3D" id="1.10.8.500">
    <property type="entry name" value="HAMP domain in histidine kinase"/>
    <property type="match status" value="1"/>
</dbReference>
<dbReference type="CDD" id="cd00075">
    <property type="entry name" value="HATPase"/>
    <property type="match status" value="1"/>
</dbReference>
<keyword evidence="10 19" id="KW-0418">Kinase</keyword>
<keyword evidence="7" id="KW-0808">Transferase</keyword>
<dbReference type="PROSITE" id="PS50885">
    <property type="entry name" value="HAMP"/>
    <property type="match status" value="1"/>
</dbReference>